<dbReference type="PIRSF" id="PIRSF017016">
    <property type="entry name" value="NDUA8"/>
    <property type="match status" value="1"/>
</dbReference>
<dbReference type="GO" id="GO:0005743">
    <property type="term" value="C:mitochondrial inner membrane"/>
    <property type="evidence" value="ECO:0007669"/>
    <property type="project" value="UniProtKB-SubCell"/>
</dbReference>
<keyword evidence="12" id="KW-1185">Reference proteome</keyword>
<keyword evidence="9" id="KW-0472">Membrane</keyword>
<keyword evidence="6 9" id="KW-0249">Electron transport</keyword>
<comment type="subcellular location">
    <subcellularLocation>
        <location evidence="9">Mitochondrion inner membrane</location>
    </subcellularLocation>
</comment>
<comment type="function">
    <text evidence="1 9">Accessory subunit of the mitochondrial membrane respiratory chain NADH dehydrogenase (Complex I), that is believed not to be involved in catalysis. Complex I functions in the transfer of electrons from NADH to the respiratory chain. The immediate electron acceptor for the enzyme is believed to be ubiquinone.</text>
</comment>
<evidence type="ECO:0000256" key="5">
    <source>
        <dbReference type="ARBA" id="ARBA00022737"/>
    </source>
</evidence>
<evidence type="ECO:0000256" key="1">
    <source>
        <dbReference type="ARBA" id="ARBA00003195"/>
    </source>
</evidence>
<dbReference type="InterPro" id="IPR016680">
    <property type="entry name" value="NDUFA8"/>
</dbReference>
<dbReference type="PROSITE" id="PS51808">
    <property type="entry name" value="CHCH"/>
    <property type="match status" value="1"/>
</dbReference>
<gene>
    <name evidence="11" type="ORF">PHYEVI_LOCUS6403</name>
</gene>
<keyword evidence="9" id="KW-0999">Mitochondrion inner membrane</keyword>
<evidence type="ECO:0000256" key="10">
    <source>
        <dbReference type="SAM" id="MobiDB-lite"/>
    </source>
</evidence>
<dbReference type="OrthoDB" id="276296at2759"/>
<keyword evidence="3 9" id="KW-0813">Transport</keyword>
<dbReference type="GO" id="GO:0006120">
    <property type="term" value="P:mitochondrial electron transport, NADH to ubiquinone"/>
    <property type="evidence" value="ECO:0007669"/>
    <property type="project" value="InterPro"/>
</dbReference>
<evidence type="ECO:0000256" key="9">
    <source>
        <dbReference type="PIRNR" id="PIRNR017016"/>
    </source>
</evidence>
<evidence type="ECO:0000256" key="2">
    <source>
        <dbReference type="ARBA" id="ARBA00010705"/>
    </source>
</evidence>
<keyword evidence="7 9" id="KW-0496">Mitochondrion</keyword>
<evidence type="ECO:0000256" key="6">
    <source>
        <dbReference type="ARBA" id="ARBA00022982"/>
    </source>
</evidence>
<dbReference type="AlphaFoldDB" id="A0A9N9TPY8"/>
<keyword evidence="4 9" id="KW-0679">Respiratory chain</keyword>
<evidence type="ECO:0000256" key="7">
    <source>
        <dbReference type="ARBA" id="ARBA00023128"/>
    </source>
</evidence>
<accession>A0A9N9TPY8</accession>
<reference evidence="11" key="1">
    <citation type="submission" date="2022-01" db="EMBL/GenBank/DDBJ databases">
        <authorList>
            <person name="King R."/>
        </authorList>
    </citation>
    <scope>NUCLEOTIDE SEQUENCE</scope>
</reference>
<dbReference type="EMBL" id="OU900096">
    <property type="protein sequence ID" value="CAG9860046.1"/>
    <property type="molecule type" value="Genomic_DNA"/>
</dbReference>
<evidence type="ECO:0000256" key="8">
    <source>
        <dbReference type="ARBA" id="ARBA00023157"/>
    </source>
</evidence>
<dbReference type="PANTHER" id="PTHR13344:SF0">
    <property type="entry name" value="NADH DEHYDROGENASE [UBIQUINONE] 1 ALPHA SUBCOMPLEX SUBUNIT 8"/>
    <property type="match status" value="1"/>
</dbReference>
<protein>
    <recommendedName>
        <fullName evidence="9">NADH dehydrogenase [ubiquinone] 1 alpha subcomplex subunit 8</fullName>
    </recommendedName>
</protein>
<feature type="compositionally biased region" description="Basic and acidic residues" evidence="10">
    <location>
        <begin position="136"/>
        <end position="145"/>
    </location>
</feature>
<name>A0A9N9TPY8_PHYSR</name>
<feature type="region of interest" description="Disordered" evidence="10">
    <location>
        <begin position="136"/>
        <end position="162"/>
    </location>
</feature>
<evidence type="ECO:0000313" key="12">
    <source>
        <dbReference type="Proteomes" id="UP001153712"/>
    </source>
</evidence>
<evidence type="ECO:0000256" key="4">
    <source>
        <dbReference type="ARBA" id="ARBA00022660"/>
    </source>
</evidence>
<keyword evidence="5" id="KW-0677">Repeat</keyword>
<organism evidence="11 12">
    <name type="scientific">Phyllotreta striolata</name>
    <name type="common">Striped flea beetle</name>
    <name type="synonym">Crioceris striolata</name>
    <dbReference type="NCBI Taxonomy" id="444603"/>
    <lineage>
        <taxon>Eukaryota</taxon>
        <taxon>Metazoa</taxon>
        <taxon>Ecdysozoa</taxon>
        <taxon>Arthropoda</taxon>
        <taxon>Hexapoda</taxon>
        <taxon>Insecta</taxon>
        <taxon>Pterygota</taxon>
        <taxon>Neoptera</taxon>
        <taxon>Endopterygota</taxon>
        <taxon>Coleoptera</taxon>
        <taxon>Polyphaga</taxon>
        <taxon>Cucujiformia</taxon>
        <taxon>Chrysomeloidea</taxon>
        <taxon>Chrysomelidae</taxon>
        <taxon>Galerucinae</taxon>
        <taxon>Alticini</taxon>
        <taxon>Phyllotreta</taxon>
    </lineage>
</organism>
<evidence type="ECO:0000313" key="11">
    <source>
        <dbReference type="EMBL" id="CAG9860046.1"/>
    </source>
</evidence>
<evidence type="ECO:0000256" key="3">
    <source>
        <dbReference type="ARBA" id="ARBA00022448"/>
    </source>
</evidence>
<keyword evidence="8" id="KW-1015">Disulfide bond</keyword>
<dbReference type="Proteomes" id="UP001153712">
    <property type="component" value="Chromosome 3"/>
</dbReference>
<comment type="similarity">
    <text evidence="2 9">Belongs to the complex I NDUFA8 subunit family.</text>
</comment>
<sequence>MGITNETKLPTEEELTVQEVNLSGPALKAAAFHVGKVCEWENNEFVLCREETKDPRQCINEGKAVTSCALKFFQQVKKTCASEFMQYVTCLDKSSPDQQFTPCRKTQAVFDKCVLDNLGYERAPFDYFPRVHVHKTERPKPEPEKPTVYPEAVPGLPEDAPKPPAKYGGRYIFQW</sequence>
<proteinExistence type="inferred from homology"/>
<dbReference type="PANTHER" id="PTHR13344">
    <property type="entry name" value="NADH-UBIQUINONE OXIDOREDUCTASE"/>
    <property type="match status" value="1"/>
</dbReference>